<evidence type="ECO:0000256" key="1">
    <source>
        <dbReference type="SAM" id="MobiDB-lite"/>
    </source>
</evidence>
<evidence type="ECO:0000313" key="5">
    <source>
        <dbReference type="Proteomes" id="UP000002892"/>
    </source>
</evidence>
<evidence type="ECO:0000313" key="4">
    <source>
        <dbReference type="EMBL" id="AFM40424.1"/>
    </source>
</evidence>
<evidence type="ECO:0000256" key="2">
    <source>
        <dbReference type="SAM" id="Phobius"/>
    </source>
</evidence>
<dbReference type="HOGENOM" id="CLU_890600_0_0_9"/>
<keyword evidence="3" id="KW-0732">Signal</keyword>
<feature type="chain" id="PRO_5003687757" evidence="3">
    <location>
        <begin position="31"/>
        <end position="312"/>
    </location>
</feature>
<dbReference type="AlphaFoldDB" id="I4D3Q0"/>
<feature type="transmembrane region" description="Helical" evidence="2">
    <location>
        <begin position="285"/>
        <end position="305"/>
    </location>
</feature>
<proteinExistence type="predicted"/>
<dbReference type="EMBL" id="CP003639">
    <property type="protein sequence ID" value="AFM40424.1"/>
    <property type="molecule type" value="Genomic_DNA"/>
</dbReference>
<feature type="signal peptide" evidence="3">
    <location>
        <begin position="1"/>
        <end position="30"/>
    </location>
</feature>
<keyword evidence="2" id="KW-1133">Transmembrane helix</keyword>
<reference evidence="4 5" key="1">
    <citation type="journal article" date="2012" name="J. Bacteriol.">
        <title>Complete genome sequences of Desulfosporosinus orientis DSM765T, Desulfosporosinus youngiae DSM17734T, Desulfosporosinus meridiei DSM13257T, and Desulfosporosinus acidiphilus DSM22704T.</title>
        <authorList>
            <person name="Pester M."/>
            <person name="Brambilla E."/>
            <person name="Alazard D."/>
            <person name="Rattei T."/>
            <person name="Weinmaier T."/>
            <person name="Han J."/>
            <person name="Lucas S."/>
            <person name="Lapidus A."/>
            <person name="Cheng J.F."/>
            <person name="Goodwin L."/>
            <person name="Pitluck S."/>
            <person name="Peters L."/>
            <person name="Ovchinnikova G."/>
            <person name="Teshima H."/>
            <person name="Detter J.C."/>
            <person name="Han C.S."/>
            <person name="Tapia R."/>
            <person name="Land M.L."/>
            <person name="Hauser L."/>
            <person name="Kyrpides N.C."/>
            <person name="Ivanova N.N."/>
            <person name="Pagani I."/>
            <person name="Huntmann M."/>
            <person name="Wei C.L."/>
            <person name="Davenport K.W."/>
            <person name="Daligault H."/>
            <person name="Chain P.S."/>
            <person name="Chen A."/>
            <person name="Mavromatis K."/>
            <person name="Markowitz V."/>
            <person name="Szeto E."/>
            <person name="Mikhailova N."/>
            <person name="Pati A."/>
            <person name="Wagner M."/>
            <person name="Woyke T."/>
            <person name="Ollivier B."/>
            <person name="Klenk H.P."/>
            <person name="Spring S."/>
            <person name="Loy A."/>
        </authorList>
    </citation>
    <scope>NUCLEOTIDE SEQUENCE [LARGE SCALE GENOMIC DNA]</scope>
    <source>
        <strain evidence="5">DSM 22704 / JCM 16185 / SJ4</strain>
    </source>
</reference>
<name>I4D3Q0_DESAJ</name>
<dbReference type="RefSeq" id="WP_014826431.1">
    <property type="nucleotide sequence ID" value="NC_018068.1"/>
</dbReference>
<keyword evidence="5" id="KW-1185">Reference proteome</keyword>
<feature type="compositionally biased region" description="Polar residues" evidence="1">
    <location>
        <begin position="217"/>
        <end position="247"/>
    </location>
</feature>
<dbReference type="KEGG" id="dai:Desaci_1401"/>
<accession>I4D3Q0</accession>
<sequence>MKLKKTKLVGFIGVIAVTVQMFLLPTSAKAADSSHYEMKGWKMGVVGNTASINFGFIGSDGASLVSTQPIPLSMVAGHENDPSWTGYDSAAPILAYIKQYGINSNIIESMNATCYDPSIFQSLAAQGVNLSQLGGPNAPPGSTPPADLVGKANYGSNIGKVLVGVGVPAPDLSGFLGTASKSTSTSKASSPLKVTATTNPTPTAPAPIPSSSSTASVQNATPKQATSTPKVTTNLNPVPQAQETAAASKTDPQRTDPPIMALQDKTQTKIESPSAQNSQSKKTPWAMYAEIGGSGILALGLITFVKLKYFKA</sequence>
<organism evidence="4 5">
    <name type="scientific">Desulfosporosinus acidiphilus (strain DSM 22704 / JCM 16185 / SJ4)</name>
    <dbReference type="NCBI Taxonomy" id="646529"/>
    <lineage>
        <taxon>Bacteria</taxon>
        <taxon>Bacillati</taxon>
        <taxon>Bacillota</taxon>
        <taxon>Clostridia</taxon>
        <taxon>Eubacteriales</taxon>
        <taxon>Desulfitobacteriaceae</taxon>
        <taxon>Desulfosporosinus</taxon>
    </lineage>
</organism>
<protein>
    <submittedName>
        <fullName evidence="4">Uncharacterized protein</fullName>
    </submittedName>
</protein>
<evidence type="ECO:0000256" key="3">
    <source>
        <dbReference type="SAM" id="SignalP"/>
    </source>
</evidence>
<dbReference type="Proteomes" id="UP000002892">
    <property type="component" value="Chromosome"/>
</dbReference>
<feature type="region of interest" description="Disordered" evidence="1">
    <location>
        <begin position="178"/>
        <end position="259"/>
    </location>
</feature>
<keyword evidence="2" id="KW-0812">Transmembrane</keyword>
<feature type="compositionally biased region" description="Low complexity" evidence="1">
    <location>
        <begin position="178"/>
        <end position="201"/>
    </location>
</feature>
<dbReference type="OrthoDB" id="1796374at2"/>
<keyword evidence="2" id="KW-0472">Membrane</keyword>
<gene>
    <name evidence="4" type="ordered locus">Desaci_1401</name>
</gene>